<organism evidence="1 2">
    <name type="scientific">Penicillium oxalicum (strain 114-2 / CGMCC 5302)</name>
    <name type="common">Penicillium decumbens</name>
    <dbReference type="NCBI Taxonomy" id="933388"/>
    <lineage>
        <taxon>Eukaryota</taxon>
        <taxon>Fungi</taxon>
        <taxon>Dikarya</taxon>
        <taxon>Ascomycota</taxon>
        <taxon>Pezizomycotina</taxon>
        <taxon>Eurotiomycetes</taxon>
        <taxon>Eurotiomycetidae</taxon>
        <taxon>Eurotiales</taxon>
        <taxon>Aspergillaceae</taxon>
        <taxon>Penicillium</taxon>
    </lineage>
</organism>
<keyword evidence="2" id="KW-1185">Reference proteome</keyword>
<dbReference type="HOGENOM" id="CLU_2250985_0_0_1"/>
<evidence type="ECO:0000313" key="1">
    <source>
        <dbReference type="EMBL" id="EPS27087.1"/>
    </source>
</evidence>
<dbReference type="Proteomes" id="UP000019376">
    <property type="component" value="Unassembled WGS sequence"/>
</dbReference>
<accession>S8AYM4</accession>
<gene>
    <name evidence="1" type="ORF">PDE_02028</name>
</gene>
<reference evidence="1 2" key="1">
    <citation type="journal article" date="2013" name="PLoS ONE">
        <title>Genomic and secretomic analyses reveal unique features of the lignocellulolytic enzyme system of Penicillium decumbens.</title>
        <authorList>
            <person name="Liu G."/>
            <person name="Zhang L."/>
            <person name="Wei X."/>
            <person name="Zou G."/>
            <person name="Qin Y."/>
            <person name="Ma L."/>
            <person name="Li J."/>
            <person name="Zheng H."/>
            <person name="Wang S."/>
            <person name="Wang C."/>
            <person name="Xun L."/>
            <person name="Zhao G.-P."/>
            <person name="Zhou Z."/>
            <person name="Qu Y."/>
        </authorList>
    </citation>
    <scope>NUCLEOTIDE SEQUENCE [LARGE SCALE GENOMIC DNA]</scope>
    <source>
        <strain evidence="2">114-2 / CGMCC 5302</strain>
    </source>
</reference>
<name>S8AYM4_PENO1</name>
<dbReference type="EMBL" id="KB644409">
    <property type="protein sequence ID" value="EPS27087.1"/>
    <property type="molecule type" value="Genomic_DNA"/>
</dbReference>
<protein>
    <submittedName>
        <fullName evidence="1">Uncharacterized protein</fullName>
    </submittedName>
</protein>
<sequence>MNVHYHEDRCTRSKGCLGQTRQMNLSGRGSTEDLANPGLDGEGLGVMALDGRAPAADKFQGTNRKVNLLAATSCNRRGGAICLSVLSMVLKEGRLALPGRRVRE</sequence>
<evidence type="ECO:0000313" key="2">
    <source>
        <dbReference type="Proteomes" id="UP000019376"/>
    </source>
</evidence>
<dbReference type="AlphaFoldDB" id="S8AYM4"/>
<proteinExistence type="predicted"/>